<evidence type="ECO:0000313" key="2">
    <source>
        <dbReference type="Proteomes" id="UP000815325"/>
    </source>
</evidence>
<name>A0ABQ7G363_DUNSA</name>
<comment type="caution">
    <text evidence="1">The sequence shown here is derived from an EMBL/GenBank/DDBJ whole genome shotgun (WGS) entry which is preliminary data.</text>
</comment>
<dbReference type="Proteomes" id="UP000815325">
    <property type="component" value="Unassembled WGS sequence"/>
</dbReference>
<protein>
    <recommendedName>
        <fullName evidence="3">Encoded protein</fullName>
    </recommendedName>
</protein>
<gene>
    <name evidence="1" type="ORF">DUNSADRAFT_16650</name>
</gene>
<sequence>MDLQLGRLSLSAPALDEAQPAPGAGADTQAAPENLCALGRGGQAPGLKTDLQAGQVSLRAVGRGELTPPAPGLMELLQPPAGHVIDPQAGPVSWRVLAWGDLAHPAPSLMDLLQRMAAHLALHLRPSSMTTDCVMANC</sequence>
<keyword evidence="2" id="KW-1185">Reference proteome</keyword>
<organism evidence="1 2">
    <name type="scientific">Dunaliella salina</name>
    <name type="common">Green alga</name>
    <name type="synonym">Protococcus salinus</name>
    <dbReference type="NCBI Taxonomy" id="3046"/>
    <lineage>
        <taxon>Eukaryota</taxon>
        <taxon>Viridiplantae</taxon>
        <taxon>Chlorophyta</taxon>
        <taxon>core chlorophytes</taxon>
        <taxon>Chlorophyceae</taxon>
        <taxon>CS clade</taxon>
        <taxon>Chlamydomonadales</taxon>
        <taxon>Dunaliellaceae</taxon>
        <taxon>Dunaliella</taxon>
    </lineage>
</organism>
<evidence type="ECO:0000313" key="1">
    <source>
        <dbReference type="EMBL" id="KAF5829046.1"/>
    </source>
</evidence>
<evidence type="ECO:0008006" key="3">
    <source>
        <dbReference type="Google" id="ProtNLM"/>
    </source>
</evidence>
<reference evidence="1" key="1">
    <citation type="submission" date="2017-08" db="EMBL/GenBank/DDBJ databases">
        <authorList>
            <person name="Polle J.E."/>
            <person name="Barry K."/>
            <person name="Cushman J."/>
            <person name="Schmutz J."/>
            <person name="Tran D."/>
            <person name="Hathwaick L.T."/>
            <person name="Yim W.C."/>
            <person name="Jenkins J."/>
            <person name="Mckie-Krisberg Z.M."/>
            <person name="Prochnik S."/>
            <person name="Lindquist E."/>
            <person name="Dockter R.B."/>
            <person name="Adam C."/>
            <person name="Molina H."/>
            <person name="Bunkerborg J."/>
            <person name="Jin E."/>
            <person name="Buchheim M."/>
            <person name="Magnuson J."/>
        </authorList>
    </citation>
    <scope>NUCLEOTIDE SEQUENCE</scope>
    <source>
        <strain evidence="1">CCAP 19/18</strain>
    </source>
</reference>
<accession>A0ABQ7G363</accession>
<dbReference type="EMBL" id="MU070212">
    <property type="protein sequence ID" value="KAF5829046.1"/>
    <property type="molecule type" value="Genomic_DNA"/>
</dbReference>
<proteinExistence type="predicted"/>